<dbReference type="Pfam" id="PF00270">
    <property type="entry name" value="DEAD"/>
    <property type="match status" value="1"/>
</dbReference>
<keyword evidence="1" id="KW-0472">Membrane</keyword>
<name>A0A5C3KGQ3_COPMA</name>
<dbReference type="EMBL" id="ML210350">
    <property type="protein sequence ID" value="TFK19260.1"/>
    <property type="molecule type" value="Genomic_DNA"/>
</dbReference>
<feature type="domain" description="DEAD/DEAH-box helicase" evidence="2">
    <location>
        <begin position="19"/>
        <end position="75"/>
    </location>
</feature>
<reference evidence="3 4" key="1">
    <citation type="journal article" date="2019" name="Nat. Ecol. Evol.">
        <title>Megaphylogeny resolves global patterns of mushroom evolution.</title>
        <authorList>
            <person name="Varga T."/>
            <person name="Krizsan K."/>
            <person name="Foldi C."/>
            <person name="Dima B."/>
            <person name="Sanchez-Garcia M."/>
            <person name="Sanchez-Ramirez S."/>
            <person name="Szollosi G.J."/>
            <person name="Szarkandi J.G."/>
            <person name="Papp V."/>
            <person name="Albert L."/>
            <person name="Andreopoulos W."/>
            <person name="Angelini C."/>
            <person name="Antonin V."/>
            <person name="Barry K.W."/>
            <person name="Bougher N.L."/>
            <person name="Buchanan P."/>
            <person name="Buyck B."/>
            <person name="Bense V."/>
            <person name="Catcheside P."/>
            <person name="Chovatia M."/>
            <person name="Cooper J."/>
            <person name="Damon W."/>
            <person name="Desjardin D."/>
            <person name="Finy P."/>
            <person name="Geml J."/>
            <person name="Haridas S."/>
            <person name="Hughes K."/>
            <person name="Justo A."/>
            <person name="Karasinski D."/>
            <person name="Kautmanova I."/>
            <person name="Kiss B."/>
            <person name="Kocsube S."/>
            <person name="Kotiranta H."/>
            <person name="LaButti K.M."/>
            <person name="Lechner B.E."/>
            <person name="Liimatainen K."/>
            <person name="Lipzen A."/>
            <person name="Lukacs Z."/>
            <person name="Mihaltcheva S."/>
            <person name="Morgado L.N."/>
            <person name="Niskanen T."/>
            <person name="Noordeloos M.E."/>
            <person name="Ohm R.A."/>
            <person name="Ortiz-Santana B."/>
            <person name="Ovrebo C."/>
            <person name="Racz N."/>
            <person name="Riley R."/>
            <person name="Savchenko A."/>
            <person name="Shiryaev A."/>
            <person name="Soop K."/>
            <person name="Spirin V."/>
            <person name="Szebenyi C."/>
            <person name="Tomsovsky M."/>
            <person name="Tulloss R.E."/>
            <person name="Uehling J."/>
            <person name="Grigoriev I.V."/>
            <person name="Vagvolgyi C."/>
            <person name="Papp T."/>
            <person name="Martin F.M."/>
            <person name="Miettinen O."/>
            <person name="Hibbett D.S."/>
            <person name="Nagy L.G."/>
        </authorList>
    </citation>
    <scope>NUCLEOTIDE SEQUENCE [LARGE SCALE GENOMIC DNA]</scope>
    <source>
        <strain evidence="3 4">CBS 121175</strain>
    </source>
</reference>
<evidence type="ECO:0000256" key="1">
    <source>
        <dbReference type="SAM" id="Phobius"/>
    </source>
</evidence>
<organism evidence="3 4">
    <name type="scientific">Coprinopsis marcescibilis</name>
    <name type="common">Agaric fungus</name>
    <name type="synonym">Psathyrella marcescibilis</name>
    <dbReference type="NCBI Taxonomy" id="230819"/>
    <lineage>
        <taxon>Eukaryota</taxon>
        <taxon>Fungi</taxon>
        <taxon>Dikarya</taxon>
        <taxon>Basidiomycota</taxon>
        <taxon>Agaricomycotina</taxon>
        <taxon>Agaricomycetes</taxon>
        <taxon>Agaricomycetidae</taxon>
        <taxon>Agaricales</taxon>
        <taxon>Agaricineae</taxon>
        <taxon>Psathyrellaceae</taxon>
        <taxon>Coprinopsis</taxon>
    </lineage>
</organism>
<feature type="non-terminal residue" evidence="3">
    <location>
        <position position="76"/>
    </location>
</feature>
<accession>A0A5C3KGQ3</accession>
<feature type="non-terminal residue" evidence="3">
    <location>
        <position position="1"/>
    </location>
</feature>
<dbReference type="GO" id="GO:0005524">
    <property type="term" value="F:ATP binding"/>
    <property type="evidence" value="ECO:0007669"/>
    <property type="project" value="InterPro"/>
</dbReference>
<proteinExistence type="predicted"/>
<dbReference type="InterPro" id="IPR027417">
    <property type="entry name" value="P-loop_NTPase"/>
</dbReference>
<protein>
    <recommendedName>
        <fullName evidence="2">DEAD/DEAH-box helicase domain-containing protein</fullName>
    </recommendedName>
</protein>
<dbReference type="GO" id="GO:0003676">
    <property type="term" value="F:nucleic acid binding"/>
    <property type="evidence" value="ECO:0007669"/>
    <property type="project" value="InterPro"/>
</dbReference>
<dbReference type="AlphaFoldDB" id="A0A5C3KGQ3"/>
<dbReference type="Gene3D" id="3.40.50.300">
    <property type="entry name" value="P-loop containing nucleotide triphosphate hydrolases"/>
    <property type="match status" value="1"/>
</dbReference>
<evidence type="ECO:0000313" key="4">
    <source>
        <dbReference type="Proteomes" id="UP000307440"/>
    </source>
</evidence>
<feature type="transmembrane region" description="Helical" evidence="1">
    <location>
        <begin position="45"/>
        <end position="69"/>
    </location>
</feature>
<evidence type="ECO:0000259" key="2">
    <source>
        <dbReference type="Pfam" id="PF00270"/>
    </source>
</evidence>
<dbReference type="OrthoDB" id="2499463at2759"/>
<dbReference type="Proteomes" id="UP000307440">
    <property type="component" value="Unassembled WGS sequence"/>
</dbReference>
<dbReference type="SUPFAM" id="SSF52540">
    <property type="entry name" value="P-loop containing nucleoside triphosphate hydrolases"/>
    <property type="match status" value="1"/>
</dbReference>
<keyword evidence="4" id="KW-1185">Reference proteome</keyword>
<evidence type="ECO:0000313" key="3">
    <source>
        <dbReference type="EMBL" id="TFK19260.1"/>
    </source>
</evidence>
<gene>
    <name evidence="3" type="ORF">FA15DRAFT_559422</name>
</gene>
<keyword evidence="1" id="KW-0812">Transmembrane</keyword>
<dbReference type="InterPro" id="IPR011545">
    <property type="entry name" value="DEAD/DEAH_box_helicase_dom"/>
</dbReference>
<keyword evidence="1" id="KW-1133">Transmembrane helix</keyword>
<sequence length="76" mass="7936">RQTLSNVTQEIFGIKPHKGQLDLAEKVLQGFDCIGVAGTGSGKSLIFAILAIAAELSGSNGVVIVICPLKSLKKDQ</sequence>